<evidence type="ECO:0000313" key="6">
    <source>
        <dbReference type="EMBL" id="MYL84539.1"/>
    </source>
</evidence>
<dbReference type="EMBL" id="WVUD01000035">
    <property type="protein sequence ID" value="MYL84539.1"/>
    <property type="molecule type" value="Genomic_DNA"/>
</dbReference>
<dbReference type="AlphaFoldDB" id="A0A7C9IPU4"/>
<dbReference type="Proteomes" id="UP000482487">
    <property type="component" value="Unassembled WGS sequence"/>
</dbReference>
<gene>
    <name evidence="6" type="ORF">GTA51_15570</name>
</gene>
<keyword evidence="2 4" id="KW-0238">DNA-binding</keyword>
<dbReference type="InterPro" id="IPR009057">
    <property type="entry name" value="Homeodomain-like_sf"/>
</dbReference>
<dbReference type="SUPFAM" id="SSF46689">
    <property type="entry name" value="Homeodomain-like"/>
    <property type="match status" value="1"/>
</dbReference>
<dbReference type="GO" id="GO:0003700">
    <property type="term" value="F:DNA-binding transcription factor activity"/>
    <property type="evidence" value="ECO:0007669"/>
    <property type="project" value="TreeGrafter"/>
</dbReference>
<dbReference type="PANTHER" id="PTHR30055">
    <property type="entry name" value="HTH-TYPE TRANSCRIPTIONAL REGULATOR RUTR"/>
    <property type="match status" value="1"/>
</dbReference>
<dbReference type="GO" id="GO:0000976">
    <property type="term" value="F:transcription cis-regulatory region binding"/>
    <property type="evidence" value="ECO:0007669"/>
    <property type="project" value="TreeGrafter"/>
</dbReference>
<feature type="domain" description="HTH tetR-type" evidence="5">
    <location>
        <begin position="18"/>
        <end position="78"/>
    </location>
</feature>
<reference evidence="6 7" key="1">
    <citation type="submission" date="2020-01" db="EMBL/GenBank/DDBJ databases">
        <title>Genome sequence of Desulfovibrio aerotolerans DSM 16695(T).</title>
        <authorList>
            <person name="Karnachuk O."/>
            <person name="Avakyan M."/>
            <person name="Mardanov A."/>
            <person name="Kadnikov V."/>
            <person name="Ravin N."/>
        </authorList>
    </citation>
    <scope>NUCLEOTIDE SEQUENCE [LARGE SCALE GENOMIC DNA]</scope>
    <source>
        <strain evidence="6 7">DSM 16695</strain>
    </source>
</reference>
<evidence type="ECO:0000256" key="1">
    <source>
        <dbReference type="ARBA" id="ARBA00023015"/>
    </source>
</evidence>
<evidence type="ECO:0000256" key="2">
    <source>
        <dbReference type="ARBA" id="ARBA00023125"/>
    </source>
</evidence>
<name>A0A7C9IPU4_9BACT</name>
<dbReference type="InterPro" id="IPR050109">
    <property type="entry name" value="HTH-type_TetR-like_transc_reg"/>
</dbReference>
<dbReference type="PANTHER" id="PTHR30055:SF234">
    <property type="entry name" value="HTH-TYPE TRANSCRIPTIONAL REGULATOR BETI"/>
    <property type="match status" value="1"/>
</dbReference>
<proteinExistence type="predicted"/>
<dbReference type="Gene3D" id="1.10.357.10">
    <property type="entry name" value="Tetracycline Repressor, domain 2"/>
    <property type="match status" value="1"/>
</dbReference>
<dbReference type="PROSITE" id="PS50977">
    <property type="entry name" value="HTH_TETR_2"/>
    <property type="match status" value="1"/>
</dbReference>
<evidence type="ECO:0000256" key="4">
    <source>
        <dbReference type="PROSITE-ProRule" id="PRU00335"/>
    </source>
</evidence>
<dbReference type="InterPro" id="IPR001647">
    <property type="entry name" value="HTH_TetR"/>
</dbReference>
<evidence type="ECO:0000256" key="3">
    <source>
        <dbReference type="ARBA" id="ARBA00023163"/>
    </source>
</evidence>
<dbReference type="Pfam" id="PF00440">
    <property type="entry name" value="TetR_N"/>
    <property type="match status" value="1"/>
</dbReference>
<evidence type="ECO:0000313" key="7">
    <source>
        <dbReference type="Proteomes" id="UP000482487"/>
    </source>
</evidence>
<dbReference type="RefSeq" id="WP_160962669.1">
    <property type="nucleotide sequence ID" value="NZ_WVUD01000035.1"/>
</dbReference>
<protein>
    <submittedName>
        <fullName evidence="6">TetR family transcriptional regulator</fullName>
    </submittedName>
</protein>
<accession>A0A7C9IPU4</accession>
<keyword evidence="3" id="KW-0804">Transcription</keyword>
<organism evidence="6 7">
    <name type="scientific">Solidesulfovibrio aerotolerans</name>
    <dbReference type="NCBI Taxonomy" id="295255"/>
    <lineage>
        <taxon>Bacteria</taxon>
        <taxon>Pseudomonadati</taxon>
        <taxon>Thermodesulfobacteriota</taxon>
        <taxon>Desulfovibrionia</taxon>
        <taxon>Desulfovibrionales</taxon>
        <taxon>Desulfovibrionaceae</taxon>
        <taxon>Solidesulfovibrio</taxon>
    </lineage>
</organism>
<evidence type="ECO:0000259" key="5">
    <source>
        <dbReference type="PROSITE" id="PS50977"/>
    </source>
</evidence>
<comment type="caution">
    <text evidence="6">The sequence shown here is derived from an EMBL/GenBank/DDBJ whole genome shotgun (WGS) entry which is preliminary data.</text>
</comment>
<feature type="DNA-binding region" description="H-T-H motif" evidence="4">
    <location>
        <begin position="41"/>
        <end position="60"/>
    </location>
</feature>
<sequence length="214" mass="23465">MAVARSPKNAPGLPKDREATKRRLIAAVGRVLARQGFRAVGVNAVAREAGVDKVLIYRYFDGLPGLVAAFSREGDFWPDVDELAGGDRQAFLALSFTERMVAAARNYLRAIRTRPLTQEILSWRFLEHNELTEALDTTRAEVGQDFLELVSAGVALPPVDLTAFNALIGAAIHHLVVRELHEPNFVGLPLDNPASWDRLEAMIGCIIRGVLDQG</sequence>
<keyword evidence="1" id="KW-0805">Transcription regulation</keyword>
<dbReference type="OrthoDB" id="9796019at2"/>
<keyword evidence="7" id="KW-1185">Reference proteome</keyword>